<dbReference type="AlphaFoldDB" id="A0A917XU14"/>
<accession>A0A917XU14</accession>
<evidence type="ECO:0008006" key="5">
    <source>
        <dbReference type="Google" id="ProtNLM"/>
    </source>
</evidence>
<sequence>MKTYLSDDKLAYFRKRLLELKAETEKLSSQSTNKSPNDSIQELSDYGNHPADVGTEQFEQERDAGMELVHKERLQAIDEALERIDNKTYGMSVVSQKPIPEERLDAIPTAKTLVEEE</sequence>
<feature type="region of interest" description="Disordered" evidence="2">
    <location>
        <begin position="24"/>
        <end position="53"/>
    </location>
</feature>
<dbReference type="PANTHER" id="PTHR33823:SF4">
    <property type="entry name" value="GENERAL STRESS PROTEIN 16O"/>
    <property type="match status" value="1"/>
</dbReference>
<dbReference type="Proteomes" id="UP000624041">
    <property type="component" value="Unassembled WGS sequence"/>
</dbReference>
<reference evidence="3" key="2">
    <citation type="submission" date="2020-09" db="EMBL/GenBank/DDBJ databases">
        <authorList>
            <person name="Sun Q."/>
            <person name="Ohkuma M."/>
        </authorList>
    </citation>
    <scope>NUCLEOTIDE SEQUENCE</scope>
    <source>
        <strain evidence="3">JCM 17251</strain>
    </source>
</reference>
<evidence type="ECO:0000313" key="4">
    <source>
        <dbReference type="Proteomes" id="UP000624041"/>
    </source>
</evidence>
<organism evidence="3 4">
    <name type="scientific">Oceanobacillus indicireducens</name>
    <dbReference type="NCBI Taxonomy" id="1004261"/>
    <lineage>
        <taxon>Bacteria</taxon>
        <taxon>Bacillati</taxon>
        <taxon>Bacillota</taxon>
        <taxon>Bacilli</taxon>
        <taxon>Bacillales</taxon>
        <taxon>Bacillaceae</taxon>
        <taxon>Oceanobacillus</taxon>
    </lineage>
</organism>
<dbReference type="Gene3D" id="1.20.120.910">
    <property type="entry name" value="DksA, coiled-coil domain"/>
    <property type="match status" value="1"/>
</dbReference>
<keyword evidence="4" id="KW-1185">Reference proteome</keyword>
<feature type="zinc finger region" description="dksA C4-type" evidence="1">
    <location>
        <begin position="92"/>
        <end position="116"/>
    </location>
</feature>
<dbReference type="PANTHER" id="PTHR33823">
    <property type="entry name" value="RNA POLYMERASE-BINDING TRANSCRIPTION FACTOR DKSA-RELATED"/>
    <property type="match status" value="1"/>
</dbReference>
<dbReference type="InterPro" id="IPR037187">
    <property type="entry name" value="DnaK_N"/>
</dbReference>
<dbReference type="EMBL" id="BMOS01000005">
    <property type="protein sequence ID" value="GGN53836.1"/>
    <property type="molecule type" value="Genomic_DNA"/>
</dbReference>
<proteinExistence type="predicted"/>
<dbReference type="SUPFAM" id="SSF109635">
    <property type="entry name" value="DnaK suppressor protein DksA, alpha-hairpin domain"/>
    <property type="match status" value="1"/>
</dbReference>
<dbReference type="PROSITE" id="PS51128">
    <property type="entry name" value="ZF_DKSA_2"/>
    <property type="match status" value="1"/>
</dbReference>
<comment type="caution">
    <text evidence="3">The sequence shown here is derived from an EMBL/GenBank/DDBJ whole genome shotgun (WGS) entry which is preliminary data.</text>
</comment>
<reference evidence="3" key="1">
    <citation type="journal article" date="2014" name="Int. J. Syst. Evol. Microbiol.">
        <title>Complete genome sequence of Corynebacterium casei LMG S-19264T (=DSM 44701T), isolated from a smear-ripened cheese.</title>
        <authorList>
            <consortium name="US DOE Joint Genome Institute (JGI-PGF)"/>
            <person name="Walter F."/>
            <person name="Albersmeier A."/>
            <person name="Kalinowski J."/>
            <person name="Ruckert C."/>
        </authorList>
    </citation>
    <scope>NUCLEOTIDE SEQUENCE</scope>
    <source>
        <strain evidence="3">JCM 17251</strain>
    </source>
</reference>
<name>A0A917XU14_9BACI</name>
<feature type="compositionally biased region" description="Polar residues" evidence="2">
    <location>
        <begin position="27"/>
        <end position="42"/>
    </location>
</feature>
<gene>
    <name evidence="3" type="ORF">GCM10007971_10790</name>
</gene>
<evidence type="ECO:0000313" key="3">
    <source>
        <dbReference type="EMBL" id="GGN53836.1"/>
    </source>
</evidence>
<protein>
    <recommendedName>
        <fullName evidence="5">DksA C4-type domain-containing protein</fullName>
    </recommendedName>
</protein>
<dbReference type="RefSeq" id="WP_188856328.1">
    <property type="nucleotide sequence ID" value="NZ_BMOS01000005.1"/>
</dbReference>
<evidence type="ECO:0000256" key="1">
    <source>
        <dbReference type="PROSITE-ProRule" id="PRU00510"/>
    </source>
</evidence>
<evidence type="ECO:0000256" key="2">
    <source>
        <dbReference type="SAM" id="MobiDB-lite"/>
    </source>
</evidence>